<proteinExistence type="predicted"/>
<dbReference type="InterPro" id="IPR029045">
    <property type="entry name" value="ClpP/crotonase-like_dom_sf"/>
</dbReference>
<keyword evidence="1" id="KW-0472">Membrane</keyword>
<accession>A0A9D9J1D7</accession>
<evidence type="ECO:0000313" key="3">
    <source>
        <dbReference type="EMBL" id="MBO8482001.1"/>
    </source>
</evidence>
<reference evidence="3" key="2">
    <citation type="journal article" date="2021" name="PeerJ">
        <title>Extensive microbial diversity within the chicken gut microbiome revealed by metagenomics and culture.</title>
        <authorList>
            <person name="Gilroy R."/>
            <person name="Ravi A."/>
            <person name="Getino M."/>
            <person name="Pursley I."/>
            <person name="Horton D.L."/>
            <person name="Alikhan N.F."/>
            <person name="Baker D."/>
            <person name="Gharbi K."/>
            <person name="Hall N."/>
            <person name="Watson M."/>
            <person name="Adriaenssens E.M."/>
            <person name="Foster-Nyarko E."/>
            <person name="Jarju S."/>
            <person name="Secka A."/>
            <person name="Antonio M."/>
            <person name="Oren A."/>
            <person name="Chaudhuri R.R."/>
            <person name="La Ragione R."/>
            <person name="Hildebrand F."/>
            <person name="Pallen M.J."/>
        </authorList>
    </citation>
    <scope>NUCLEOTIDE SEQUENCE</scope>
    <source>
        <strain evidence="3">B3-2255</strain>
    </source>
</reference>
<dbReference type="SUPFAM" id="SSF52096">
    <property type="entry name" value="ClpP/crotonase"/>
    <property type="match status" value="1"/>
</dbReference>
<protein>
    <recommendedName>
        <fullName evidence="2">Tail specific protease domain-containing protein</fullName>
    </recommendedName>
</protein>
<evidence type="ECO:0000256" key="1">
    <source>
        <dbReference type="SAM" id="Phobius"/>
    </source>
</evidence>
<keyword evidence="1" id="KW-0812">Transmembrane</keyword>
<dbReference type="EMBL" id="JADILY010000114">
    <property type="protein sequence ID" value="MBO8482001.1"/>
    <property type="molecule type" value="Genomic_DNA"/>
</dbReference>
<dbReference type="GO" id="GO:0007165">
    <property type="term" value="P:signal transduction"/>
    <property type="evidence" value="ECO:0007669"/>
    <property type="project" value="TreeGrafter"/>
</dbReference>
<dbReference type="Gene3D" id="3.90.226.10">
    <property type="entry name" value="2-enoyl-CoA Hydratase, Chain A, domain 1"/>
    <property type="match status" value="1"/>
</dbReference>
<dbReference type="Proteomes" id="UP000823772">
    <property type="component" value="Unassembled WGS sequence"/>
</dbReference>
<dbReference type="GO" id="GO:0030288">
    <property type="term" value="C:outer membrane-bounded periplasmic space"/>
    <property type="evidence" value="ECO:0007669"/>
    <property type="project" value="TreeGrafter"/>
</dbReference>
<dbReference type="GO" id="GO:0004175">
    <property type="term" value="F:endopeptidase activity"/>
    <property type="evidence" value="ECO:0007669"/>
    <property type="project" value="TreeGrafter"/>
</dbReference>
<dbReference type="Pfam" id="PF03572">
    <property type="entry name" value="Peptidase_S41"/>
    <property type="match status" value="1"/>
</dbReference>
<dbReference type="PANTHER" id="PTHR32060">
    <property type="entry name" value="TAIL-SPECIFIC PROTEASE"/>
    <property type="match status" value="1"/>
</dbReference>
<dbReference type="AlphaFoldDB" id="A0A9D9J1D7"/>
<feature type="non-terminal residue" evidence="3">
    <location>
        <position position="1"/>
    </location>
</feature>
<dbReference type="GO" id="GO:0006508">
    <property type="term" value="P:proteolysis"/>
    <property type="evidence" value="ECO:0007669"/>
    <property type="project" value="InterPro"/>
</dbReference>
<comment type="caution">
    <text evidence="3">The sequence shown here is derived from an EMBL/GenBank/DDBJ whole genome shotgun (WGS) entry which is preliminary data.</text>
</comment>
<keyword evidence="1" id="KW-1133">Transmembrane helix</keyword>
<sequence>SALLAVSAPATSIQATDGTPKEEQLLSWPVKGKAAGEDIIYRPQEYIGRELNFGDLYIGTAFGDTIIAPADGTVISYGILIKTSINSMSTVGCRAESPTLDAFLEDARKPENSYSVPKKYVTGYVSIRIDDGSTINIIGIEGDKEYKTGMKIRRGEYLGTAGYAYKEIEKSHIRLSISTRKGTVSDPMAPFGLTSTFIAPEKLVIPETLTREKALEDFDILIGSIEELFPSVYDVVTPGQLAAFDSTMTARIGSSDKISYQDFYDIAWRTVAFIHDSHLNMLTPDPRFESYGTFYAPHIMFGKFGDSLTVTYVQEGYENMTGKCIVSVDGIPADSYIRSIEELITGYDTGNESIRDFYMAYNWNLMYGHKIFEPRTTVLEFSDGEKFTDEWVPSTKIRKVTPSMTKKGVQYYEKREKYKDTPYVFEALNDSTAYFGLSTFVLDETQTETLADSLGKYFSYPYMIIDLRNNSGGHVEIERKLLTWFLNGPSRETDSYSYVNKAGGFKYLKYSMNYDTSQIIFPDAVKDENGEGYFVTGEITSNDRIMPDSLLNYKGKLYVLTDETSISAASAFPATLVRNHRAVTVGRETASGYHFMTALKFAQIRLPNSYIMINIPLVKEVFDTAVTPRTPAGRGLMPDYPVPLSYEELYTAGNDIVLDEALRLISEGKYLGEDHFAFLDKEPRNRTWMYVVLCCIAVIITAAAISRRKRK</sequence>
<feature type="domain" description="Tail specific protease" evidence="2">
    <location>
        <begin position="432"/>
        <end position="596"/>
    </location>
</feature>
<name>A0A9D9J1D7_9BACT</name>
<gene>
    <name evidence="3" type="ORF">IAC87_05590</name>
</gene>
<dbReference type="PANTHER" id="PTHR32060:SF30">
    <property type="entry name" value="CARBOXY-TERMINAL PROCESSING PROTEASE CTPA"/>
    <property type="match status" value="1"/>
</dbReference>
<reference evidence="3" key="1">
    <citation type="submission" date="2020-10" db="EMBL/GenBank/DDBJ databases">
        <authorList>
            <person name="Gilroy R."/>
        </authorList>
    </citation>
    <scope>NUCLEOTIDE SEQUENCE</scope>
    <source>
        <strain evidence="3">B3-2255</strain>
    </source>
</reference>
<evidence type="ECO:0000259" key="2">
    <source>
        <dbReference type="Pfam" id="PF03572"/>
    </source>
</evidence>
<dbReference type="GO" id="GO:0008236">
    <property type="term" value="F:serine-type peptidase activity"/>
    <property type="evidence" value="ECO:0007669"/>
    <property type="project" value="InterPro"/>
</dbReference>
<organism evidence="3 4">
    <name type="scientific">Candidatus Merdivivens faecigallinarum</name>
    <dbReference type="NCBI Taxonomy" id="2840871"/>
    <lineage>
        <taxon>Bacteria</taxon>
        <taxon>Pseudomonadati</taxon>
        <taxon>Bacteroidota</taxon>
        <taxon>Bacteroidia</taxon>
        <taxon>Bacteroidales</taxon>
        <taxon>Muribaculaceae</taxon>
        <taxon>Muribaculaceae incertae sedis</taxon>
        <taxon>Candidatus Merdivivens</taxon>
    </lineage>
</organism>
<dbReference type="InterPro" id="IPR005151">
    <property type="entry name" value="Tail-specific_protease"/>
</dbReference>
<feature type="transmembrane region" description="Helical" evidence="1">
    <location>
        <begin position="687"/>
        <end position="705"/>
    </location>
</feature>
<evidence type="ECO:0000313" key="4">
    <source>
        <dbReference type="Proteomes" id="UP000823772"/>
    </source>
</evidence>